<evidence type="ECO:0000256" key="1">
    <source>
        <dbReference type="SAM" id="MobiDB-lite"/>
    </source>
</evidence>
<reference evidence="2" key="1">
    <citation type="journal article" date="2020" name="Nat. Commun.">
        <title>Large-scale genome sequencing of mycorrhizal fungi provides insights into the early evolution of symbiotic traits.</title>
        <authorList>
            <person name="Miyauchi S."/>
            <person name="Kiss E."/>
            <person name="Kuo A."/>
            <person name="Drula E."/>
            <person name="Kohler A."/>
            <person name="Sanchez-Garcia M."/>
            <person name="Morin E."/>
            <person name="Andreopoulos B."/>
            <person name="Barry K.W."/>
            <person name="Bonito G."/>
            <person name="Buee M."/>
            <person name="Carver A."/>
            <person name="Chen C."/>
            <person name="Cichocki N."/>
            <person name="Clum A."/>
            <person name="Culley D."/>
            <person name="Crous P.W."/>
            <person name="Fauchery L."/>
            <person name="Girlanda M."/>
            <person name="Hayes R.D."/>
            <person name="Keri Z."/>
            <person name="LaButti K."/>
            <person name="Lipzen A."/>
            <person name="Lombard V."/>
            <person name="Magnuson J."/>
            <person name="Maillard F."/>
            <person name="Murat C."/>
            <person name="Nolan M."/>
            <person name="Ohm R.A."/>
            <person name="Pangilinan J."/>
            <person name="Pereira M.F."/>
            <person name="Perotto S."/>
            <person name="Peter M."/>
            <person name="Pfister S."/>
            <person name="Riley R."/>
            <person name="Sitrit Y."/>
            <person name="Stielow J.B."/>
            <person name="Szollosi G."/>
            <person name="Zifcakova L."/>
            <person name="Stursova M."/>
            <person name="Spatafora J.W."/>
            <person name="Tedersoo L."/>
            <person name="Vaario L.M."/>
            <person name="Yamada A."/>
            <person name="Yan M."/>
            <person name="Wang P."/>
            <person name="Xu J."/>
            <person name="Bruns T."/>
            <person name="Baldrian P."/>
            <person name="Vilgalys R."/>
            <person name="Dunand C."/>
            <person name="Henrissat B."/>
            <person name="Grigoriev I.V."/>
            <person name="Hibbett D."/>
            <person name="Nagy L.G."/>
            <person name="Martin F.M."/>
        </authorList>
    </citation>
    <scope>NUCLEOTIDE SEQUENCE</scope>
    <source>
        <strain evidence="2">UP504</strain>
    </source>
</reference>
<dbReference type="OrthoDB" id="3235144at2759"/>
<dbReference type="EMBL" id="MU129440">
    <property type="protein sequence ID" value="KAF9503117.1"/>
    <property type="molecule type" value="Genomic_DNA"/>
</dbReference>
<sequence length="291" mass="32701">MPLDSAVHFQQPPPINSWNNEHQNAPNLSLQPATQLHFQDISSYRGGLEHPWNSGLRWDLVAVAPRADLNDGTPRHPEHRSASLPSRTINSSSVSVQSNLFTHSWHRPSSMALTDLASYIDGSPTAHIILLKWCKDLKGVPHEFLLFNVELQSADRRTLWLRLDRRSHRDATTSQLVSSTSASADSATVSEIEDPLFDSMRHRIEVQTAFTTPPPLETLRALLFILMEESPNYKLFPVQSGFPRWGSEHQRAEKILYVPCPHSASEDQEPQPSVRADPSGSPWIISPELSM</sequence>
<dbReference type="Proteomes" id="UP000886523">
    <property type="component" value="Unassembled WGS sequence"/>
</dbReference>
<protein>
    <submittedName>
        <fullName evidence="2">Uncharacterized protein</fullName>
    </submittedName>
</protein>
<keyword evidence="3" id="KW-1185">Reference proteome</keyword>
<dbReference type="AlphaFoldDB" id="A0A9P6ACK3"/>
<proteinExistence type="predicted"/>
<evidence type="ECO:0000313" key="2">
    <source>
        <dbReference type="EMBL" id="KAF9503117.1"/>
    </source>
</evidence>
<comment type="caution">
    <text evidence="2">The sequence shown here is derived from an EMBL/GenBank/DDBJ whole genome shotgun (WGS) entry which is preliminary data.</text>
</comment>
<feature type="region of interest" description="Disordered" evidence="1">
    <location>
        <begin position="69"/>
        <end position="88"/>
    </location>
</feature>
<accession>A0A9P6ACK3</accession>
<gene>
    <name evidence="2" type="ORF">BS47DRAFT_1402734</name>
</gene>
<name>A0A9P6ACK3_9AGAM</name>
<evidence type="ECO:0000313" key="3">
    <source>
        <dbReference type="Proteomes" id="UP000886523"/>
    </source>
</evidence>
<feature type="region of interest" description="Disordered" evidence="1">
    <location>
        <begin position="262"/>
        <end position="291"/>
    </location>
</feature>
<organism evidence="2 3">
    <name type="scientific">Hydnum rufescens UP504</name>
    <dbReference type="NCBI Taxonomy" id="1448309"/>
    <lineage>
        <taxon>Eukaryota</taxon>
        <taxon>Fungi</taxon>
        <taxon>Dikarya</taxon>
        <taxon>Basidiomycota</taxon>
        <taxon>Agaricomycotina</taxon>
        <taxon>Agaricomycetes</taxon>
        <taxon>Cantharellales</taxon>
        <taxon>Hydnaceae</taxon>
        <taxon>Hydnum</taxon>
    </lineage>
</organism>